<dbReference type="GO" id="GO:0007155">
    <property type="term" value="P:cell adhesion"/>
    <property type="evidence" value="ECO:0007669"/>
    <property type="project" value="InterPro"/>
</dbReference>
<dbReference type="RefSeq" id="WP_036963353.1">
    <property type="nucleotide sequence ID" value="NZ_JALD01000065.1"/>
</dbReference>
<sequence length="189" mass="21284">MLLLNSHCKYHNTKKYLVIFSWVFSLLLSVQTKADNDSIRFEFTAYVDQEPCEIIVEDLYAATDEIDFGIVSMQEIIEQTQKKQFEIILQDCEGDFSTSSIKITSGSTVDGSNDYVFNSNPDAYFGVAIMDEDEQENFAVGDTVFDDIEDGDEHIILTAVLACYNLGNSCSEDDVGEFTAHVTFSYFSD</sequence>
<protein>
    <submittedName>
        <fullName evidence="1">Fimbrial protein</fullName>
    </submittedName>
</protein>
<dbReference type="Gene3D" id="2.60.40.1090">
    <property type="entry name" value="Fimbrial-type adhesion domain"/>
    <property type="match status" value="1"/>
</dbReference>
<dbReference type="EMBL" id="JALD01000065">
    <property type="protein sequence ID" value="EUD09987.1"/>
    <property type="molecule type" value="Genomic_DNA"/>
</dbReference>
<organism evidence="1 2">
    <name type="scientific">Providencia alcalifaciens 205/92</name>
    <dbReference type="NCBI Taxonomy" id="1256988"/>
    <lineage>
        <taxon>Bacteria</taxon>
        <taxon>Pseudomonadati</taxon>
        <taxon>Pseudomonadota</taxon>
        <taxon>Gammaproteobacteria</taxon>
        <taxon>Enterobacterales</taxon>
        <taxon>Morganellaceae</taxon>
        <taxon>Providencia</taxon>
    </lineage>
</organism>
<gene>
    <name evidence="1" type="ORF">HMPREF1563_0665</name>
</gene>
<accession>A0AAV3M2J4</accession>
<reference evidence="1 2" key="1">
    <citation type="submission" date="2014-01" db="EMBL/GenBank/DDBJ databases">
        <authorList>
            <person name="Durkin A.S."/>
            <person name="McCorrison J."/>
            <person name="Torralba M."/>
            <person name="Gillis M."/>
            <person name="Haft D.H."/>
            <person name="Methe B."/>
            <person name="Sutton G."/>
            <person name="Nelson K.E."/>
        </authorList>
    </citation>
    <scope>NUCLEOTIDE SEQUENCE [LARGE SCALE GENOMIC DNA]</scope>
    <source>
        <strain evidence="1 2">205/92</strain>
    </source>
</reference>
<dbReference type="Proteomes" id="UP000022311">
    <property type="component" value="Unassembled WGS sequence"/>
</dbReference>
<dbReference type="InterPro" id="IPR008966">
    <property type="entry name" value="Adhesion_dom_sf"/>
</dbReference>
<evidence type="ECO:0000313" key="1">
    <source>
        <dbReference type="EMBL" id="EUD09987.1"/>
    </source>
</evidence>
<dbReference type="AlphaFoldDB" id="A0AAV3M2J4"/>
<evidence type="ECO:0000313" key="2">
    <source>
        <dbReference type="Proteomes" id="UP000022311"/>
    </source>
</evidence>
<dbReference type="GO" id="GO:0009289">
    <property type="term" value="C:pilus"/>
    <property type="evidence" value="ECO:0007669"/>
    <property type="project" value="InterPro"/>
</dbReference>
<proteinExistence type="predicted"/>
<comment type="caution">
    <text evidence="1">The sequence shown here is derived from an EMBL/GenBank/DDBJ whole genome shotgun (WGS) entry which is preliminary data.</text>
</comment>
<dbReference type="SUPFAM" id="SSF49401">
    <property type="entry name" value="Bacterial adhesins"/>
    <property type="match status" value="1"/>
</dbReference>
<name>A0AAV3M2J4_9GAMM</name>
<dbReference type="InterPro" id="IPR036937">
    <property type="entry name" value="Adhesion_dom_fimbrial_sf"/>
</dbReference>